<feature type="transmembrane region" description="Helical" evidence="9">
    <location>
        <begin position="120"/>
        <end position="141"/>
    </location>
</feature>
<evidence type="ECO:0000259" key="10">
    <source>
        <dbReference type="PROSITE" id="PS50262"/>
    </source>
</evidence>
<evidence type="ECO:0000256" key="2">
    <source>
        <dbReference type="ARBA" id="ARBA00022692"/>
    </source>
</evidence>
<evidence type="ECO:0000256" key="9">
    <source>
        <dbReference type="SAM" id="Phobius"/>
    </source>
</evidence>
<feature type="transmembrane region" description="Helical" evidence="9">
    <location>
        <begin position="307"/>
        <end position="329"/>
    </location>
</feature>
<evidence type="ECO:0000256" key="8">
    <source>
        <dbReference type="ARBA" id="ARBA00025736"/>
    </source>
</evidence>
<feature type="transmembrane region" description="Helical" evidence="9">
    <location>
        <begin position="349"/>
        <end position="370"/>
    </location>
</feature>
<dbReference type="PROSITE" id="PS50262">
    <property type="entry name" value="G_PROTEIN_RECEP_F1_2"/>
    <property type="match status" value="1"/>
</dbReference>
<comment type="similarity">
    <text evidence="8">Belongs to the chemokine-like receptor (CMKLR) family.</text>
</comment>
<feature type="transmembrane region" description="Helical" evidence="9">
    <location>
        <begin position="221"/>
        <end position="243"/>
    </location>
</feature>
<dbReference type="Pfam" id="PF00001">
    <property type="entry name" value="7tm_1"/>
    <property type="match status" value="1"/>
</dbReference>
<feature type="domain" description="G-protein coupled receptors family 1 profile" evidence="10">
    <location>
        <begin position="57"/>
        <end position="368"/>
    </location>
</feature>
<dbReference type="Gene3D" id="1.20.1070.10">
    <property type="entry name" value="Rhodopsin 7-helix transmembrane proteins"/>
    <property type="match status" value="2"/>
</dbReference>
<dbReference type="InParanoid" id="A0A3P8VRX9"/>
<dbReference type="InterPro" id="IPR000276">
    <property type="entry name" value="GPCR_Rhodpsn"/>
</dbReference>
<keyword evidence="4" id="KW-0297">G-protein coupled receptor</keyword>
<dbReference type="PRINTS" id="PR00237">
    <property type="entry name" value="GPCRRHODOPSN"/>
</dbReference>
<dbReference type="Ensembl" id="ENSCSET00000017272.1">
    <property type="protein sequence ID" value="ENSCSEP00000017059.1"/>
    <property type="gene ID" value="ENSCSEG00000010959.1"/>
</dbReference>
<feature type="transmembrane region" description="Helical" evidence="9">
    <location>
        <begin position="42"/>
        <end position="65"/>
    </location>
</feature>
<reference evidence="11" key="2">
    <citation type="submission" date="2025-08" db="UniProtKB">
        <authorList>
            <consortium name="Ensembl"/>
        </authorList>
    </citation>
    <scope>IDENTIFICATION</scope>
</reference>
<feature type="transmembrane region" description="Helical" evidence="9">
    <location>
        <begin position="77"/>
        <end position="100"/>
    </location>
</feature>
<evidence type="ECO:0000256" key="5">
    <source>
        <dbReference type="ARBA" id="ARBA00023136"/>
    </source>
</evidence>
<keyword evidence="5 9" id="KW-0472">Membrane</keyword>
<reference evidence="11 12" key="1">
    <citation type="journal article" date="2014" name="Nat. Genet.">
        <title>Whole-genome sequence of a flatfish provides insights into ZW sex chromosome evolution and adaptation to a benthic lifestyle.</title>
        <authorList>
            <person name="Chen S."/>
            <person name="Zhang G."/>
            <person name="Shao C."/>
            <person name="Huang Q."/>
            <person name="Liu G."/>
            <person name="Zhang P."/>
            <person name="Song W."/>
            <person name="An N."/>
            <person name="Chalopin D."/>
            <person name="Volff J.N."/>
            <person name="Hong Y."/>
            <person name="Li Q."/>
            <person name="Sha Z."/>
            <person name="Zhou H."/>
            <person name="Xie M."/>
            <person name="Yu Q."/>
            <person name="Liu Y."/>
            <person name="Xiang H."/>
            <person name="Wang N."/>
            <person name="Wu K."/>
            <person name="Yang C."/>
            <person name="Zhou Q."/>
            <person name="Liao X."/>
            <person name="Yang L."/>
            <person name="Hu Q."/>
            <person name="Zhang J."/>
            <person name="Meng L."/>
            <person name="Jin L."/>
            <person name="Tian Y."/>
            <person name="Lian J."/>
            <person name="Yang J."/>
            <person name="Miao G."/>
            <person name="Liu S."/>
            <person name="Liang Z."/>
            <person name="Yan F."/>
            <person name="Li Y."/>
            <person name="Sun B."/>
            <person name="Zhang H."/>
            <person name="Zhang J."/>
            <person name="Zhu Y."/>
            <person name="Du M."/>
            <person name="Zhao Y."/>
            <person name="Schartl M."/>
            <person name="Tang Q."/>
            <person name="Wang J."/>
        </authorList>
    </citation>
    <scope>NUCLEOTIDE SEQUENCE</scope>
</reference>
<evidence type="ECO:0000313" key="12">
    <source>
        <dbReference type="Proteomes" id="UP000265120"/>
    </source>
</evidence>
<evidence type="ECO:0000256" key="1">
    <source>
        <dbReference type="ARBA" id="ARBA00004141"/>
    </source>
</evidence>
<organism evidence="11 12">
    <name type="scientific">Cynoglossus semilaevis</name>
    <name type="common">Tongue sole</name>
    <dbReference type="NCBI Taxonomy" id="244447"/>
    <lineage>
        <taxon>Eukaryota</taxon>
        <taxon>Metazoa</taxon>
        <taxon>Chordata</taxon>
        <taxon>Craniata</taxon>
        <taxon>Vertebrata</taxon>
        <taxon>Euteleostomi</taxon>
        <taxon>Actinopterygii</taxon>
        <taxon>Neopterygii</taxon>
        <taxon>Teleostei</taxon>
        <taxon>Neoteleostei</taxon>
        <taxon>Acanthomorphata</taxon>
        <taxon>Carangaria</taxon>
        <taxon>Pleuronectiformes</taxon>
        <taxon>Pleuronectoidei</taxon>
        <taxon>Cynoglossidae</taxon>
        <taxon>Cynoglossinae</taxon>
        <taxon>Cynoglossus</taxon>
    </lineage>
</organism>
<dbReference type="GO" id="GO:0007200">
    <property type="term" value="P:phospholipase C-activating G protein-coupled receptor signaling pathway"/>
    <property type="evidence" value="ECO:0007669"/>
    <property type="project" value="TreeGrafter"/>
</dbReference>
<dbReference type="InterPro" id="IPR017452">
    <property type="entry name" value="GPCR_Rhodpsn_7TM"/>
</dbReference>
<dbReference type="InterPro" id="IPR000826">
    <property type="entry name" value="Formyl_rcpt-rel"/>
</dbReference>
<keyword evidence="12" id="KW-1185">Reference proteome</keyword>
<dbReference type="GeneTree" id="ENSGT00940000162009"/>
<dbReference type="PANTHER" id="PTHR24225">
    <property type="entry name" value="CHEMOTACTIC RECEPTOR"/>
    <property type="match status" value="1"/>
</dbReference>
<evidence type="ECO:0000256" key="3">
    <source>
        <dbReference type="ARBA" id="ARBA00022989"/>
    </source>
</evidence>
<name>A0A3P8VRX9_CYNSE</name>
<reference evidence="11" key="3">
    <citation type="submission" date="2025-09" db="UniProtKB">
        <authorList>
            <consortium name="Ensembl"/>
        </authorList>
    </citation>
    <scope>IDENTIFICATION</scope>
</reference>
<dbReference type="GO" id="GO:0006954">
    <property type="term" value="P:inflammatory response"/>
    <property type="evidence" value="ECO:0007669"/>
    <property type="project" value="TreeGrafter"/>
</dbReference>
<keyword evidence="6" id="KW-0675">Receptor</keyword>
<dbReference type="GO" id="GO:0004930">
    <property type="term" value="F:G protein-coupled receptor activity"/>
    <property type="evidence" value="ECO:0007669"/>
    <property type="project" value="UniProtKB-KW"/>
</dbReference>
<evidence type="ECO:0000256" key="4">
    <source>
        <dbReference type="ARBA" id="ARBA00023040"/>
    </source>
</evidence>
<evidence type="ECO:0000256" key="7">
    <source>
        <dbReference type="ARBA" id="ARBA00023224"/>
    </source>
</evidence>
<dbReference type="SUPFAM" id="SSF81321">
    <property type="entry name" value="Family A G protein-coupled receptor-like"/>
    <property type="match status" value="1"/>
</dbReference>
<sequence>MKVLFCILKEPMANGSTSEDFCSILKDMRENNETSNKEVNMVVVIVHGFFSCFGILENILILWMVGFRLQHKTVASVWVLNLAFSDFLATLTLPLFTLYLYQSQSWEVGDILCKIQTSIFFANMFVSAFLLAAISLDRLILVVKPFWSKEHRTVLGAWKLCALGWLWAAINTVPYTVFRSVIKRKDGRNMCYHNFALLSSSRATVERNCKVRQEATAISKLLLAFLCPLGVIVGSYIQISLRLMDRNRRRRRQTSFVLPNPRPPNTSLTTRINSILFKQTASNDPVNLSSNTPINSSQINEKQLSPCFIRMVTFLIAAFILCWGPYHIFCILEVVAHYHIPTRYAVEKWLPIATTISFLNPVLDPILYVFSCPQFCVRVRQSLGAVFDTLVREDDEMLRPFGNSRRAHRWQQSFQRVEPEVPM</sequence>
<keyword evidence="2 9" id="KW-0812">Transmembrane</keyword>
<dbReference type="GO" id="GO:0004875">
    <property type="term" value="F:complement receptor activity"/>
    <property type="evidence" value="ECO:0007669"/>
    <property type="project" value="TreeGrafter"/>
</dbReference>
<evidence type="ECO:0000256" key="6">
    <source>
        <dbReference type="ARBA" id="ARBA00023170"/>
    </source>
</evidence>
<keyword evidence="3 9" id="KW-1133">Transmembrane helix</keyword>
<evidence type="ECO:0000313" key="11">
    <source>
        <dbReference type="Ensembl" id="ENSCSEP00000017059.1"/>
    </source>
</evidence>
<dbReference type="AlphaFoldDB" id="A0A3P8VRX9"/>
<keyword evidence="7" id="KW-0807">Transducer</keyword>
<protein>
    <submittedName>
        <fullName evidence="11">Prostaglandin D2 receptor 2</fullName>
    </submittedName>
</protein>
<comment type="subcellular location">
    <subcellularLocation>
        <location evidence="1">Membrane</location>
        <topology evidence="1">Multi-pass membrane protein</topology>
    </subcellularLocation>
</comment>
<dbReference type="GO" id="GO:0007204">
    <property type="term" value="P:positive regulation of cytosolic calcium ion concentration"/>
    <property type="evidence" value="ECO:0007669"/>
    <property type="project" value="TreeGrafter"/>
</dbReference>
<feature type="transmembrane region" description="Helical" evidence="9">
    <location>
        <begin position="153"/>
        <end position="170"/>
    </location>
</feature>
<dbReference type="OMA" id="GAWKVCA"/>
<proteinExistence type="inferred from homology"/>
<dbReference type="GO" id="GO:0005886">
    <property type="term" value="C:plasma membrane"/>
    <property type="evidence" value="ECO:0007669"/>
    <property type="project" value="TreeGrafter"/>
</dbReference>
<dbReference type="Proteomes" id="UP000265120">
    <property type="component" value="Chromosome 9"/>
</dbReference>
<dbReference type="PANTHER" id="PTHR24225:SF50">
    <property type="entry name" value="PROSTAGLANDIN D2 RECEPTOR 2-LIKE"/>
    <property type="match status" value="1"/>
</dbReference>
<accession>A0A3P8VRX9</accession>